<proteinExistence type="predicted"/>
<name>A8RTV7_ENTBW</name>
<dbReference type="HOGENOM" id="CLU_3342193_0_0_9"/>
<dbReference type="AlphaFoldDB" id="A8RTV7"/>
<gene>
    <name evidence="1" type="ORF">CLOBOL_03806</name>
</gene>
<dbReference type="PaxDb" id="411902-CLOBOL_03806"/>
<reference evidence="1 2" key="2">
    <citation type="submission" date="2007-09" db="EMBL/GenBank/DDBJ databases">
        <title>Draft genome sequence of Clostridium bolteae (ATCC BAA-613).</title>
        <authorList>
            <person name="Sudarsanam P."/>
            <person name="Ley R."/>
            <person name="Guruge J."/>
            <person name="Turnbaugh P.J."/>
            <person name="Mahowald M."/>
            <person name="Liep D."/>
            <person name="Gordon J."/>
        </authorList>
    </citation>
    <scope>NUCLEOTIDE SEQUENCE [LARGE SCALE GENOMIC DNA]</scope>
    <source>
        <strain evidence="2">ATCC BAA-613 / DSM 15670 / CCUG 46953 / JCM 12243 / WAL 16351</strain>
    </source>
</reference>
<protein>
    <submittedName>
        <fullName evidence="1">Uncharacterized protein</fullName>
    </submittedName>
</protein>
<evidence type="ECO:0000313" key="1">
    <source>
        <dbReference type="EMBL" id="EDP15635.1"/>
    </source>
</evidence>
<comment type="caution">
    <text evidence="1">The sequence shown here is derived from an EMBL/GenBank/DDBJ whole genome shotgun (WGS) entry which is preliminary data.</text>
</comment>
<organism evidence="1 2">
    <name type="scientific">Enterocloster bolteae (strain ATCC BAA-613 / DSM 15670 / CCUG 46953 / JCM 12243 / WAL 16351)</name>
    <name type="common">Clostridium bolteae</name>
    <dbReference type="NCBI Taxonomy" id="411902"/>
    <lineage>
        <taxon>Bacteria</taxon>
        <taxon>Bacillati</taxon>
        <taxon>Bacillota</taxon>
        <taxon>Clostridia</taxon>
        <taxon>Lachnospirales</taxon>
        <taxon>Lachnospiraceae</taxon>
        <taxon>Enterocloster</taxon>
    </lineage>
</organism>
<reference evidence="1 2" key="1">
    <citation type="submission" date="2007-08" db="EMBL/GenBank/DDBJ databases">
        <authorList>
            <person name="Fulton L."/>
            <person name="Clifton S."/>
            <person name="Fulton B."/>
            <person name="Xu J."/>
            <person name="Minx P."/>
            <person name="Pepin K.H."/>
            <person name="Johnson M."/>
            <person name="Thiruvilangam P."/>
            <person name="Bhonagiri V."/>
            <person name="Nash W.E."/>
            <person name="Mardis E.R."/>
            <person name="Wilson R.K."/>
        </authorList>
    </citation>
    <scope>NUCLEOTIDE SEQUENCE [LARGE SCALE GENOMIC DNA]</scope>
    <source>
        <strain evidence="2">ATCC BAA-613 / DSM 15670 / CCUG 46953 / JCM 12243 / WAL 16351</strain>
    </source>
</reference>
<accession>A8RTV7</accession>
<evidence type="ECO:0000313" key="2">
    <source>
        <dbReference type="Proteomes" id="UP000005396"/>
    </source>
</evidence>
<dbReference type="Proteomes" id="UP000005396">
    <property type="component" value="Unassembled WGS sequence"/>
</dbReference>
<dbReference type="EMBL" id="ABCC02000033">
    <property type="protein sequence ID" value="EDP15635.1"/>
    <property type="molecule type" value="Genomic_DNA"/>
</dbReference>
<sequence length="37" mass="4112">MKWNEELLTEFFAMTPHITAVFFAGTGGKSGKQESYG</sequence>